<evidence type="ECO:0000313" key="5">
    <source>
        <dbReference type="Proteomes" id="UP001642409"/>
    </source>
</evidence>
<evidence type="ECO:0000313" key="4">
    <source>
        <dbReference type="EMBL" id="CAL6100944.1"/>
    </source>
</evidence>
<evidence type="ECO:0000256" key="2">
    <source>
        <dbReference type="SAM" id="MobiDB-lite"/>
    </source>
</evidence>
<name>A0AA86NZ77_9EUKA</name>
<accession>A0AA86NZ77</accession>
<dbReference type="AlphaFoldDB" id="A0AA86NZ77"/>
<evidence type="ECO:0000313" key="3">
    <source>
        <dbReference type="EMBL" id="CAI9928769.1"/>
    </source>
</evidence>
<proteinExistence type="predicted"/>
<reference evidence="3" key="1">
    <citation type="submission" date="2023-06" db="EMBL/GenBank/DDBJ databases">
        <authorList>
            <person name="Kurt Z."/>
        </authorList>
    </citation>
    <scope>NUCLEOTIDE SEQUENCE</scope>
</reference>
<protein>
    <submittedName>
        <fullName evidence="3">Uncharacterized protein</fullName>
    </submittedName>
</protein>
<gene>
    <name evidence="3" type="ORF">HINF_LOCUS16414</name>
    <name evidence="4" type="ORF">HINF_LOCUS70797</name>
</gene>
<feature type="compositionally biased region" description="Polar residues" evidence="2">
    <location>
        <begin position="251"/>
        <end position="264"/>
    </location>
</feature>
<dbReference type="Proteomes" id="UP001642409">
    <property type="component" value="Unassembled WGS sequence"/>
</dbReference>
<keyword evidence="5" id="KW-1185">Reference proteome</keyword>
<comment type="caution">
    <text evidence="3">The sequence shown here is derived from an EMBL/GenBank/DDBJ whole genome shotgun (WGS) entry which is preliminary data.</text>
</comment>
<sequence length="666" mass="77884">MSMQASTQDLDEYNPFAENVDPTKLKQTQKQIQEERQDFYSLKIADKTAFQQSKVQHTRTAEIKQENKILFKSSKNVQPSEYPITVPQTLQSSRREGIKHYIDRQKEICRVVYNTAMKQVEIEQLHKILQRKHDELNVQELKLNKELRQIEIAGREQDEKSLIDNKLGEEAQHRLDETHRKVDELKVCAQTIFQEIARQTEILQYNVRCRDMIYQVASHSVQADYVQEYTNRHNIIEKFFTNNVIALQQQQELSNEQATPNQKPEQNKKPNTLKQLPQKLQTLTQPVQKVLQDQYAFLILPEIIELSKQLTGLKIEFDFNKFVSQINKNLKLDFGIKVPLSTKPSRLAQADNKSGQPVEYESINKKIEQPPLPVLKCVDSNIFERVDISKPELILPSLLKSLMLLRKTYDIPQIPFKSDDEFINNLELLEESNLTKTQQLQDISQKIEETTTQFTKIDKDCASQEQTLLDQIDSVKQRIFALQQRINRQFDKEQIADTIDAFIYNLDDFKSLEDLTIEKISFELELTHQAIAQAGLFCEAITMDGTNMSSDTILSNMEQILISRLADLSFVSETKFFEVRRQLGKIRREMVRKSKDYELMEAANRSKKRQQEREERAKKIVPVQKQCFVRSYVGGQKKTVKQLELEEKLKQKERLAEDGQRDFYAE</sequence>
<evidence type="ECO:0000256" key="1">
    <source>
        <dbReference type="SAM" id="Coils"/>
    </source>
</evidence>
<reference evidence="4 5" key="2">
    <citation type="submission" date="2024-07" db="EMBL/GenBank/DDBJ databases">
        <authorList>
            <person name="Akdeniz Z."/>
        </authorList>
    </citation>
    <scope>NUCLEOTIDE SEQUENCE [LARGE SCALE GENOMIC DNA]</scope>
</reference>
<feature type="coiled-coil region" evidence="1">
    <location>
        <begin position="600"/>
        <end position="662"/>
    </location>
</feature>
<dbReference type="EMBL" id="CATOUU010000416">
    <property type="protein sequence ID" value="CAI9928769.1"/>
    <property type="molecule type" value="Genomic_DNA"/>
</dbReference>
<feature type="region of interest" description="Disordered" evidence="2">
    <location>
        <begin position="251"/>
        <end position="271"/>
    </location>
</feature>
<organism evidence="3">
    <name type="scientific">Hexamita inflata</name>
    <dbReference type="NCBI Taxonomy" id="28002"/>
    <lineage>
        <taxon>Eukaryota</taxon>
        <taxon>Metamonada</taxon>
        <taxon>Diplomonadida</taxon>
        <taxon>Hexamitidae</taxon>
        <taxon>Hexamitinae</taxon>
        <taxon>Hexamita</taxon>
    </lineage>
</organism>
<keyword evidence="1" id="KW-0175">Coiled coil</keyword>
<dbReference type="EMBL" id="CAXDID020000535">
    <property type="protein sequence ID" value="CAL6100944.1"/>
    <property type="molecule type" value="Genomic_DNA"/>
</dbReference>